<proteinExistence type="inferred from homology"/>
<feature type="compositionally biased region" description="Polar residues" evidence="12">
    <location>
        <begin position="39"/>
        <end position="54"/>
    </location>
</feature>
<dbReference type="OrthoDB" id="436405at2759"/>
<dbReference type="InterPro" id="IPR013261">
    <property type="entry name" value="Tim21"/>
</dbReference>
<comment type="subcellular location">
    <subcellularLocation>
        <location evidence="1 11">Mitochondrion inner membrane</location>
        <topology evidence="1 11">Single-pass membrane protein</topology>
    </subcellularLocation>
</comment>
<dbReference type="InterPro" id="IPR038552">
    <property type="entry name" value="Tim21_IMS_sf"/>
</dbReference>
<dbReference type="AlphaFoldDB" id="A0A9P4K4J1"/>
<dbReference type="PANTHER" id="PTHR13032">
    <property type="entry name" value="MITOCHONDRIAL IMPORT INNER MEMBRANE TRANSLOCASE SUBUNIT TIM21"/>
    <property type="match status" value="1"/>
</dbReference>
<dbReference type="GO" id="GO:0005744">
    <property type="term" value="C:TIM23 mitochondrial import inner membrane translocase complex"/>
    <property type="evidence" value="ECO:0007669"/>
    <property type="project" value="UniProtKB-UniRule"/>
</dbReference>
<keyword evidence="11" id="KW-0811">Translocation</keyword>
<keyword evidence="6" id="KW-0809">Transit peptide</keyword>
<evidence type="ECO:0000256" key="4">
    <source>
        <dbReference type="ARBA" id="ARBA00022692"/>
    </source>
</evidence>
<keyword evidence="11" id="KW-0813">Transport</keyword>
<dbReference type="PANTHER" id="PTHR13032:SF6">
    <property type="entry name" value="MITOCHONDRIAL IMPORT INNER MEMBRANE TRANSLOCASE SUBUNIT TIM21"/>
    <property type="match status" value="1"/>
</dbReference>
<evidence type="ECO:0000256" key="3">
    <source>
        <dbReference type="ARBA" id="ARBA00020726"/>
    </source>
</evidence>
<evidence type="ECO:0000256" key="2">
    <source>
        <dbReference type="ARBA" id="ARBA00010867"/>
    </source>
</evidence>
<keyword evidence="8 11" id="KW-0496">Mitochondrion</keyword>
<evidence type="ECO:0000256" key="8">
    <source>
        <dbReference type="ARBA" id="ARBA00023128"/>
    </source>
</evidence>
<dbReference type="GO" id="GO:0030150">
    <property type="term" value="P:protein import into mitochondrial matrix"/>
    <property type="evidence" value="ECO:0007669"/>
    <property type="project" value="UniProtKB-UniRule"/>
</dbReference>
<evidence type="ECO:0000256" key="5">
    <source>
        <dbReference type="ARBA" id="ARBA00022792"/>
    </source>
</evidence>
<keyword evidence="4 11" id="KW-0812">Transmembrane</keyword>
<keyword evidence="7 11" id="KW-1133">Transmembrane helix</keyword>
<dbReference type="FunFam" id="3.10.450.320:FF:000002">
    <property type="entry name" value="Mitochondrial import inner membrane translocase subunit tim21"/>
    <property type="match status" value="1"/>
</dbReference>
<evidence type="ECO:0000256" key="1">
    <source>
        <dbReference type="ARBA" id="ARBA00004434"/>
    </source>
</evidence>
<feature type="region of interest" description="Disordered" evidence="12">
    <location>
        <begin position="39"/>
        <end position="59"/>
    </location>
</feature>
<evidence type="ECO:0000313" key="14">
    <source>
        <dbReference type="Proteomes" id="UP000800093"/>
    </source>
</evidence>
<reference evidence="14" key="1">
    <citation type="journal article" date="2020" name="Stud. Mycol.">
        <title>101 Dothideomycetes genomes: A test case for predicting lifestyles and emergence of pathogens.</title>
        <authorList>
            <person name="Haridas S."/>
            <person name="Albert R."/>
            <person name="Binder M."/>
            <person name="Bloem J."/>
            <person name="LaButti K."/>
            <person name="Salamov A."/>
            <person name="Andreopoulos B."/>
            <person name="Baker S."/>
            <person name="Barry K."/>
            <person name="Bills G."/>
            <person name="Bluhm B."/>
            <person name="Cannon C."/>
            <person name="Castanera R."/>
            <person name="Culley D."/>
            <person name="Daum C."/>
            <person name="Ezra D."/>
            <person name="Gonzalez J."/>
            <person name="Henrissat B."/>
            <person name="Kuo A."/>
            <person name="Liang C."/>
            <person name="Lipzen A."/>
            <person name="Lutzoni F."/>
            <person name="Magnuson J."/>
            <person name="Mondo S."/>
            <person name="Nolan M."/>
            <person name="Ohm R."/>
            <person name="Pangilinan J."/>
            <person name="Park H.-J."/>
            <person name="Ramirez L."/>
            <person name="Alfaro M."/>
            <person name="Sun H."/>
            <person name="Tritt A."/>
            <person name="Yoshinaga Y."/>
            <person name="Zwiers L.-H."/>
            <person name="Turgeon B."/>
            <person name="Goodwin S."/>
            <person name="Spatafora J."/>
            <person name="Crous P."/>
            <person name="Grigoriev I."/>
        </authorList>
    </citation>
    <scope>NUCLEOTIDE SEQUENCE [LARGE SCALE GENOMIC DNA]</scope>
    <source>
        <strain evidence="14">CBS 304.66</strain>
    </source>
</reference>
<evidence type="ECO:0000256" key="6">
    <source>
        <dbReference type="ARBA" id="ARBA00022946"/>
    </source>
</evidence>
<comment type="subunit">
    <text evidence="11">Component of the TIM23 complex.</text>
</comment>
<name>A0A9P4K4J1_9PLEO</name>
<organism evidence="13 14">
    <name type="scientific">Lojkania enalia</name>
    <dbReference type="NCBI Taxonomy" id="147567"/>
    <lineage>
        <taxon>Eukaryota</taxon>
        <taxon>Fungi</taxon>
        <taxon>Dikarya</taxon>
        <taxon>Ascomycota</taxon>
        <taxon>Pezizomycotina</taxon>
        <taxon>Dothideomycetes</taxon>
        <taxon>Pleosporomycetidae</taxon>
        <taxon>Pleosporales</taxon>
        <taxon>Pleosporales incertae sedis</taxon>
        <taxon>Lojkania</taxon>
    </lineage>
</organism>
<dbReference type="Proteomes" id="UP000800093">
    <property type="component" value="Unassembled WGS sequence"/>
</dbReference>
<comment type="similarity">
    <text evidence="2 11">Belongs to the TIM21 family.</text>
</comment>
<evidence type="ECO:0000256" key="9">
    <source>
        <dbReference type="ARBA" id="ARBA00023136"/>
    </source>
</evidence>
<gene>
    <name evidence="13" type="ORF">CC78DRAFT_472230</name>
</gene>
<comment type="function">
    <text evidence="10">Essential component of the TIM23 complex, a complex that mediates the translocation of transit peptide-containing proteins across the mitochondrial inner membrane. Required to keep the TOM and the TIM23 complexes in close contact. At some point, it is released from the TOM23 complex to allow protein translocation into the mitochondrial matrix.</text>
</comment>
<evidence type="ECO:0000313" key="13">
    <source>
        <dbReference type="EMBL" id="KAF2260748.1"/>
    </source>
</evidence>
<keyword evidence="14" id="KW-1185">Reference proteome</keyword>
<dbReference type="Gene3D" id="3.10.450.320">
    <property type="entry name" value="Mitochondrial import inner membrane translocase subunit Tim21"/>
    <property type="match status" value="1"/>
</dbReference>
<accession>A0A9P4K4J1</accession>
<evidence type="ECO:0000256" key="12">
    <source>
        <dbReference type="SAM" id="MobiDB-lite"/>
    </source>
</evidence>
<feature type="transmembrane region" description="Helical" evidence="11">
    <location>
        <begin position="90"/>
        <end position="110"/>
    </location>
</feature>
<sequence length="243" mass="27567">MTSVYRPTEAIQLLRPYIRLSHVQPSRTRVPRIAFSTSRPAYATHSQSSSNSTPNPIPRRQVTIANDDGRVHWSDLSVGEKAARTTQQSFNLMIVVVGVCLTGAVGYLLFSDVFSTDSKTAHFNRAADKIRADKRCQELLGEGNKISAFGEPSWNRWARNRHIASTTETDKWGTEHLKFRFFVEGPLNQGVVQVHLARRPSQSDYEYVILAIDVKGHQRVYIENVEERKGSKIAPKIFGARWW</sequence>
<evidence type="ECO:0000256" key="11">
    <source>
        <dbReference type="RuleBase" id="RU367142"/>
    </source>
</evidence>
<evidence type="ECO:0000256" key="10">
    <source>
        <dbReference type="ARBA" id="ARBA00060204"/>
    </source>
</evidence>
<protein>
    <recommendedName>
        <fullName evidence="3 11">Mitochondrial import inner membrane translocase subunit Tim21</fullName>
    </recommendedName>
</protein>
<evidence type="ECO:0000256" key="7">
    <source>
        <dbReference type="ARBA" id="ARBA00022989"/>
    </source>
</evidence>
<keyword evidence="5 11" id="KW-0999">Mitochondrion inner membrane</keyword>
<dbReference type="Pfam" id="PF08294">
    <property type="entry name" value="TIM21"/>
    <property type="match status" value="1"/>
</dbReference>
<keyword evidence="11" id="KW-0653">Protein transport</keyword>
<comment type="caution">
    <text evidence="13">The sequence shown here is derived from an EMBL/GenBank/DDBJ whole genome shotgun (WGS) entry which is preliminary data.</text>
</comment>
<dbReference type="EMBL" id="ML986674">
    <property type="protein sequence ID" value="KAF2260748.1"/>
    <property type="molecule type" value="Genomic_DNA"/>
</dbReference>
<keyword evidence="9 11" id="KW-0472">Membrane</keyword>